<evidence type="ECO:0000313" key="1">
    <source>
        <dbReference type="EMBL" id="KAI0037809.1"/>
    </source>
</evidence>
<comment type="caution">
    <text evidence="1">The sequence shown here is derived from an EMBL/GenBank/DDBJ whole genome shotgun (WGS) entry which is preliminary data.</text>
</comment>
<accession>A0ACB8R104</accession>
<sequence length="241" mass="27314">MSLSLLSKCVRTVPAQGDVTQVRRLPEACCGCAMTSRATLCQRQPSALSTSDDLVAMKSFEILISRVKLRSAVPVKDQSSHEDPSQTRAALGTSLAILREINEFSVQVPYIKGAAGVLLRIFLISETLSLCKSQRDELTHNMLPLVAVLREATEYARDHSWLIPPDLHHTLMLWPQELESIEAALTQYNYQRKTWKKLYPLLTHGGARKRMKYCSDRVKYSGFNYPGQRRFRLKFSASRNQ</sequence>
<protein>
    <submittedName>
        <fullName evidence="1">Uncharacterized protein</fullName>
    </submittedName>
</protein>
<proteinExistence type="predicted"/>
<dbReference type="EMBL" id="MU276706">
    <property type="protein sequence ID" value="KAI0037809.1"/>
    <property type="molecule type" value="Genomic_DNA"/>
</dbReference>
<name>A0ACB8R104_9AGAM</name>
<reference evidence="1" key="2">
    <citation type="journal article" date="2022" name="New Phytol.">
        <title>Evolutionary transition to the ectomycorrhizal habit in the genomes of a hyperdiverse lineage of mushroom-forming fungi.</title>
        <authorList>
            <person name="Looney B."/>
            <person name="Miyauchi S."/>
            <person name="Morin E."/>
            <person name="Drula E."/>
            <person name="Courty P.E."/>
            <person name="Kohler A."/>
            <person name="Kuo A."/>
            <person name="LaButti K."/>
            <person name="Pangilinan J."/>
            <person name="Lipzen A."/>
            <person name="Riley R."/>
            <person name="Andreopoulos W."/>
            <person name="He G."/>
            <person name="Johnson J."/>
            <person name="Nolan M."/>
            <person name="Tritt A."/>
            <person name="Barry K.W."/>
            <person name="Grigoriev I.V."/>
            <person name="Nagy L.G."/>
            <person name="Hibbett D."/>
            <person name="Henrissat B."/>
            <person name="Matheny P.B."/>
            <person name="Labbe J."/>
            <person name="Martin F.M."/>
        </authorList>
    </citation>
    <scope>NUCLEOTIDE SEQUENCE</scope>
    <source>
        <strain evidence="1">FP105234-sp</strain>
    </source>
</reference>
<gene>
    <name evidence="1" type="ORF">FA95DRAFT_1367216</name>
</gene>
<evidence type="ECO:0000313" key="2">
    <source>
        <dbReference type="Proteomes" id="UP000814033"/>
    </source>
</evidence>
<keyword evidence="2" id="KW-1185">Reference proteome</keyword>
<organism evidence="1 2">
    <name type="scientific">Auriscalpium vulgare</name>
    <dbReference type="NCBI Taxonomy" id="40419"/>
    <lineage>
        <taxon>Eukaryota</taxon>
        <taxon>Fungi</taxon>
        <taxon>Dikarya</taxon>
        <taxon>Basidiomycota</taxon>
        <taxon>Agaricomycotina</taxon>
        <taxon>Agaricomycetes</taxon>
        <taxon>Russulales</taxon>
        <taxon>Auriscalpiaceae</taxon>
        <taxon>Auriscalpium</taxon>
    </lineage>
</organism>
<dbReference type="Proteomes" id="UP000814033">
    <property type="component" value="Unassembled WGS sequence"/>
</dbReference>
<reference evidence="1" key="1">
    <citation type="submission" date="2021-02" db="EMBL/GenBank/DDBJ databases">
        <authorList>
            <consortium name="DOE Joint Genome Institute"/>
            <person name="Ahrendt S."/>
            <person name="Looney B.P."/>
            <person name="Miyauchi S."/>
            <person name="Morin E."/>
            <person name="Drula E."/>
            <person name="Courty P.E."/>
            <person name="Chicoki N."/>
            <person name="Fauchery L."/>
            <person name="Kohler A."/>
            <person name="Kuo A."/>
            <person name="Labutti K."/>
            <person name="Pangilinan J."/>
            <person name="Lipzen A."/>
            <person name="Riley R."/>
            <person name="Andreopoulos W."/>
            <person name="He G."/>
            <person name="Johnson J."/>
            <person name="Barry K.W."/>
            <person name="Grigoriev I.V."/>
            <person name="Nagy L."/>
            <person name="Hibbett D."/>
            <person name="Henrissat B."/>
            <person name="Matheny P.B."/>
            <person name="Labbe J."/>
            <person name="Martin F."/>
        </authorList>
    </citation>
    <scope>NUCLEOTIDE SEQUENCE</scope>
    <source>
        <strain evidence="1">FP105234-sp</strain>
    </source>
</reference>